<dbReference type="CDD" id="cd00067">
    <property type="entry name" value="GAL4"/>
    <property type="match status" value="1"/>
</dbReference>
<feature type="non-terminal residue" evidence="6">
    <location>
        <position position="120"/>
    </location>
</feature>
<dbReference type="Gene3D" id="4.10.240.10">
    <property type="entry name" value="Zn(2)-C6 fungal-type DNA-binding domain"/>
    <property type="match status" value="1"/>
</dbReference>
<evidence type="ECO:0000256" key="2">
    <source>
        <dbReference type="ARBA" id="ARBA00022723"/>
    </source>
</evidence>
<dbReference type="GO" id="GO:0000981">
    <property type="term" value="F:DNA-binding transcription factor activity, RNA polymerase II-specific"/>
    <property type="evidence" value="ECO:0007669"/>
    <property type="project" value="InterPro"/>
</dbReference>
<dbReference type="Proteomes" id="UP001295794">
    <property type="component" value="Unassembled WGS sequence"/>
</dbReference>
<dbReference type="SMART" id="SM00066">
    <property type="entry name" value="GAL4"/>
    <property type="match status" value="1"/>
</dbReference>
<evidence type="ECO:0000256" key="3">
    <source>
        <dbReference type="ARBA" id="ARBA00023125"/>
    </source>
</evidence>
<keyword evidence="4" id="KW-0539">Nucleus</keyword>
<organism evidence="6 7">
    <name type="scientific">Mycena citricolor</name>
    <dbReference type="NCBI Taxonomy" id="2018698"/>
    <lineage>
        <taxon>Eukaryota</taxon>
        <taxon>Fungi</taxon>
        <taxon>Dikarya</taxon>
        <taxon>Basidiomycota</taxon>
        <taxon>Agaricomycotina</taxon>
        <taxon>Agaricomycetes</taxon>
        <taxon>Agaricomycetidae</taxon>
        <taxon>Agaricales</taxon>
        <taxon>Marasmiineae</taxon>
        <taxon>Mycenaceae</taxon>
        <taxon>Mycena</taxon>
    </lineage>
</organism>
<dbReference type="InterPro" id="IPR001138">
    <property type="entry name" value="Zn2Cys6_DnaBD"/>
</dbReference>
<keyword evidence="3" id="KW-0238">DNA-binding</keyword>
<dbReference type="GO" id="GO:0008270">
    <property type="term" value="F:zinc ion binding"/>
    <property type="evidence" value="ECO:0007669"/>
    <property type="project" value="InterPro"/>
</dbReference>
<dbReference type="GO" id="GO:0005634">
    <property type="term" value="C:nucleus"/>
    <property type="evidence" value="ECO:0007669"/>
    <property type="project" value="UniProtKB-SubCell"/>
</dbReference>
<comment type="caution">
    <text evidence="6">The sequence shown here is derived from an EMBL/GenBank/DDBJ whole genome shotgun (WGS) entry which is preliminary data.</text>
</comment>
<dbReference type="PROSITE" id="PS50048">
    <property type="entry name" value="ZN2_CY6_FUNGAL_2"/>
    <property type="match status" value="1"/>
</dbReference>
<dbReference type="InterPro" id="IPR050987">
    <property type="entry name" value="AtrR-like"/>
</dbReference>
<proteinExistence type="predicted"/>
<evidence type="ECO:0000313" key="6">
    <source>
        <dbReference type="EMBL" id="CAK5264330.1"/>
    </source>
</evidence>
<accession>A0AAD2GWH8</accession>
<gene>
    <name evidence="6" type="ORF">MYCIT1_LOCUS4395</name>
</gene>
<dbReference type="PROSITE" id="PS00463">
    <property type="entry name" value="ZN2_CY6_FUNGAL_1"/>
    <property type="match status" value="1"/>
</dbReference>
<keyword evidence="7" id="KW-1185">Reference proteome</keyword>
<dbReference type="EMBL" id="CAVNYO010000053">
    <property type="protein sequence ID" value="CAK5264330.1"/>
    <property type="molecule type" value="Genomic_DNA"/>
</dbReference>
<dbReference type="AlphaFoldDB" id="A0AAD2GWH8"/>
<protein>
    <recommendedName>
        <fullName evidence="5">Zn(2)-C6 fungal-type domain-containing protein</fullName>
    </recommendedName>
</protein>
<evidence type="ECO:0000256" key="4">
    <source>
        <dbReference type="ARBA" id="ARBA00023242"/>
    </source>
</evidence>
<evidence type="ECO:0000259" key="5">
    <source>
        <dbReference type="PROSITE" id="PS50048"/>
    </source>
</evidence>
<dbReference type="InterPro" id="IPR036864">
    <property type="entry name" value="Zn2-C6_fun-type_DNA-bd_sf"/>
</dbReference>
<feature type="domain" description="Zn(2)-C6 fungal-type" evidence="5">
    <location>
        <begin position="24"/>
        <end position="57"/>
    </location>
</feature>
<name>A0AAD2GWH8_9AGAR</name>
<dbReference type="Pfam" id="PF00172">
    <property type="entry name" value="Zn_clus"/>
    <property type="match status" value="1"/>
</dbReference>
<dbReference type="GO" id="GO:0003677">
    <property type="term" value="F:DNA binding"/>
    <property type="evidence" value="ECO:0007669"/>
    <property type="project" value="UniProtKB-KW"/>
</dbReference>
<sequence length="120" mass="13772">RFPPHTTMSRAPAERVKRRRLPGSCDACRQRKVRCDSSVMPGNICSNCMTLGIQCTRVHHDTTIEQQYGDPSMVLPRVKRQRAARDHVATVVLEGTQHLQDDELRRILQEVCNYSRSLEN</sequence>
<feature type="non-terminal residue" evidence="6">
    <location>
        <position position="1"/>
    </location>
</feature>
<evidence type="ECO:0000256" key="1">
    <source>
        <dbReference type="ARBA" id="ARBA00004123"/>
    </source>
</evidence>
<reference evidence="6" key="1">
    <citation type="submission" date="2023-11" db="EMBL/GenBank/DDBJ databases">
        <authorList>
            <person name="De Vega J J."/>
            <person name="De Vega J J."/>
        </authorList>
    </citation>
    <scope>NUCLEOTIDE SEQUENCE</scope>
</reference>
<comment type="subcellular location">
    <subcellularLocation>
        <location evidence="1">Nucleus</location>
    </subcellularLocation>
</comment>
<evidence type="ECO:0000313" key="7">
    <source>
        <dbReference type="Proteomes" id="UP001295794"/>
    </source>
</evidence>
<keyword evidence="2" id="KW-0479">Metal-binding</keyword>
<dbReference type="SUPFAM" id="SSF57701">
    <property type="entry name" value="Zn2/Cys6 DNA-binding domain"/>
    <property type="match status" value="1"/>
</dbReference>
<dbReference type="PANTHER" id="PTHR46910:SF3">
    <property type="entry name" value="HALOTOLERANCE PROTEIN 9-RELATED"/>
    <property type="match status" value="1"/>
</dbReference>
<dbReference type="PANTHER" id="PTHR46910">
    <property type="entry name" value="TRANSCRIPTION FACTOR PDR1"/>
    <property type="match status" value="1"/>
</dbReference>